<gene>
    <name evidence="3" type="ORF">B1B_05922</name>
</gene>
<comment type="caution">
    <text evidence="3">The sequence shown here is derived from an EMBL/GenBank/DDBJ whole genome shotgun (WGS) entry which is preliminary data.</text>
</comment>
<dbReference type="AlphaFoldDB" id="T1CIS1"/>
<dbReference type="Gene3D" id="3.40.50.970">
    <property type="match status" value="1"/>
</dbReference>
<evidence type="ECO:0000256" key="1">
    <source>
        <dbReference type="ARBA" id="ARBA00023002"/>
    </source>
</evidence>
<dbReference type="GO" id="GO:0016624">
    <property type="term" value="F:oxidoreductase activity, acting on the aldehyde or oxo group of donors, disulfide as acceptor"/>
    <property type="evidence" value="ECO:0007669"/>
    <property type="project" value="InterPro"/>
</dbReference>
<reference evidence="3" key="2">
    <citation type="journal article" date="2014" name="ISME J.">
        <title>Microbial stratification in low pH oxic and suboxic macroscopic growths along an acid mine drainage.</title>
        <authorList>
            <person name="Mendez-Garcia C."/>
            <person name="Mesa V."/>
            <person name="Sprenger R.R."/>
            <person name="Richter M."/>
            <person name="Diez M.S."/>
            <person name="Solano J."/>
            <person name="Bargiela R."/>
            <person name="Golyshina O.V."/>
            <person name="Manteca A."/>
            <person name="Ramos J.L."/>
            <person name="Gallego J.R."/>
            <person name="Llorente I."/>
            <person name="Martins Dos Santos V.A."/>
            <person name="Jensen O.N."/>
            <person name="Pelaez A.I."/>
            <person name="Sanchez J."/>
            <person name="Ferrer M."/>
        </authorList>
    </citation>
    <scope>NUCLEOTIDE SEQUENCE</scope>
</reference>
<evidence type="ECO:0000313" key="3">
    <source>
        <dbReference type="EMBL" id="EQD67465.1"/>
    </source>
</evidence>
<sequence length="178" mass="19749">MEQQKKEKTQSEKPQYIRAYAAMVLSRTLDKKIVSAQRQGRVGFYTPTMGQEALQVGVSMALDKEDYVYGYYRDVPMMLHRGVPIETIINQIMGNSADIAKGRQMPSHYTSKAMHFMSVQSPVASNLPLAAGAAYALKYRKEKSVVLTTFGDGATSTPDFHAAMNLAAVFKLPLIFVC</sequence>
<dbReference type="CDD" id="cd02000">
    <property type="entry name" value="TPP_E1_PDC_ADC_BCADC"/>
    <property type="match status" value="1"/>
</dbReference>
<accession>T1CIS1</accession>
<evidence type="ECO:0000259" key="2">
    <source>
        <dbReference type="Pfam" id="PF00676"/>
    </source>
</evidence>
<dbReference type="Pfam" id="PF00676">
    <property type="entry name" value="E1_dh"/>
    <property type="match status" value="1"/>
</dbReference>
<organism evidence="3">
    <name type="scientific">mine drainage metagenome</name>
    <dbReference type="NCBI Taxonomy" id="410659"/>
    <lineage>
        <taxon>unclassified sequences</taxon>
        <taxon>metagenomes</taxon>
        <taxon>ecological metagenomes</taxon>
    </lineage>
</organism>
<dbReference type="EMBL" id="AUZY01003761">
    <property type="protein sequence ID" value="EQD67465.1"/>
    <property type="molecule type" value="Genomic_DNA"/>
</dbReference>
<dbReference type="InterPro" id="IPR001017">
    <property type="entry name" value="DH_E1"/>
</dbReference>
<name>T1CIS1_9ZZZZ</name>
<keyword evidence="1" id="KW-0560">Oxidoreductase</keyword>
<dbReference type="PANTHER" id="PTHR43380:SF1">
    <property type="entry name" value="2-OXOISOVALERATE DEHYDROGENASE SUBUNIT ALPHA, MITOCHONDRIAL"/>
    <property type="match status" value="1"/>
</dbReference>
<dbReference type="PANTHER" id="PTHR43380">
    <property type="entry name" value="2-OXOISOVALERATE DEHYDROGENASE SUBUNIT ALPHA, MITOCHONDRIAL"/>
    <property type="match status" value="1"/>
</dbReference>
<reference evidence="3" key="1">
    <citation type="submission" date="2013-08" db="EMBL/GenBank/DDBJ databases">
        <authorList>
            <person name="Mendez C."/>
            <person name="Richter M."/>
            <person name="Ferrer M."/>
            <person name="Sanchez J."/>
        </authorList>
    </citation>
    <scope>NUCLEOTIDE SEQUENCE</scope>
</reference>
<feature type="domain" description="Dehydrogenase E1 component" evidence="2">
    <location>
        <begin position="21"/>
        <end position="178"/>
    </location>
</feature>
<dbReference type="InterPro" id="IPR050771">
    <property type="entry name" value="Alpha-ketoacid_DH_E1_comp"/>
</dbReference>
<feature type="non-terminal residue" evidence="3">
    <location>
        <position position="178"/>
    </location>
</feature>
<protein>
    <submittedName>
        <fullName evidence="3">3-methyl-2-oxobutanoate dehydrogenase (2-methylpropanoyl-transferring)</fullName>
    </submittedName>
</protein>
<dbReference type="SUPFAM" id="SSF52518">
    <property type="entry name" value="Thiamin diphosphate-binding fold (THDP-binding)"/>
    <property type="match status" value="1"/>
</dbReference>
<dbReference type="GO" id="GO:0009083">
    <property type="term" value="P:branched-chain amino acid catabolic process"/>
    <property type="evidence" value="ECO:0007669"/>
    <property type="project" value="TreeGrafter"/>
</dbReference>
<dbReference type="InterPro" id="IPR029061">
    <property type="entry name" value="THDP-binding"/>
</dbReference>
<proteinExistence type="predicted"/>